<dbReference type="InterPro" id="IPR036388">
    <property type="entry name" value="WH-like_DNA-bd_sf"/>
</dbReference>
<name>A0A0R3SXX7_HYMDI</name>
<evidence type="ECO:0000256" key="4">
    <source>
        <dbReference type="ARBA" id="ARBA00014881"/>
    </source>
</evidence>
<dbReference type="Proteomes" id="UP000321570">
    <property type="component" value="Unassembled WGS sequence"/>
</dbReference>
<dbReference type="PANTHER" id="PTHR10855:SF2">
    <property type="entry name" value="COP9 SIGNALOSOME COMPLEX SUBUNIT 4"/>
    <property type="match status" value="1"/>
</dbReference>
<reference evidence="9 11" key="2">
    <citation type="submission" date="2018-11" db="EMBL/GenBank/DDBJ databases">
        <authorList>
            <consortium name="Pathogen Informatics"/>
        </authorList>
    </citation>
    <scope>NUCLEOTIDE SEQUENCE [LARGE SCALE GENOMIC DNA]</scope>
</reference>
<evidence type="ECO:0000313" key="11">
    <source>
        <dbReference type="Proteomes" id="UP000274504"/>
    </source>
</evidence>
<dbReference type="InterPro" id="IPR054559">
    <property type="entry name" value="PSMD12-CSN4-like_N"/>
</dbReference>
<dbReference type="InterPro" id="IPR036390">
    <property type="entry name" value="WH_DNA-bd_sf"/>
</dbReference>
<dbReference type="InterPro" id="IPR000717">
    <property type="entry name" value="PCI_dom"/>
</dbReference>
<dbReference type="GO" id="GO:0005829">
    <property type="term" value="C:cytosol"/>
    <property type="evidence" value="ECO:0007669"/>
    <property type="project" value="TreeGrafter"/>
</dbReference>
<evidence type="ECO:0000256" key="6">
    <source>
        <dbReference type="ARBA" id="ARBA00022790"/>
    </source>
</evidence>
<dbReference type="PROSITE" id="PS50250">
    <property type="entry name" value="PCI"/>
    <property type="match status" value="1"/>
</dbReference>
<gene>
    <name evidence="9" type="ORF">HDID_LOCUS10620</name>
    <name evidence="10" type="ORF">WMSIL1_LOCUS14560</name>
</gene>
<evidence type="ECO:0000313" key="10">
    <source>
        <dbReference type="EMBL" id="VUZ57046.1"/>
    </source>
</evidence>
<keyword evidence="7" id="KW-0539">Nucleus</keyword>
<dbReference type="Proteomes" id="UP000274504">
    <property type="component" value="Unassembled WGS sequence"/>
</dbReference>
<proteinExistence type="inferred from homology"/>
<dbReference type="SUPFAM" id="SSF46785">
    <property type="entry name" value="Winged helix' DNA-binding domain"/>
    <property type="match status" value="1"/>
</dbReference>
<reference evidence="10 12" key="3">
    <citation type="submission" date="2019-07" db="EMBL/GenBank/DDBJ databases">
        <authorList>
            <person name="Jastrzebski P J."/>
            <person name="Paukszto L."/>
            <person name="Jastrzebski P J."/>
        </authorList>
    </citation>
    <scope>NUCLEOTIDE SEQUENCE [LARGE SCALE GENOMIC DNA]</scope>
    <source>
        <strain evidence="10 12">WMS-il1</strain>
    </source>
</reference>
<dbReference type="OrthoDB" id="295656at2759"/>
<dbReference type="PANTHER" id="PTHR10855">
    <property type="entry name" value="26S PROTEASOME NON-ATPASE REGULATORY SUBUNIT 12/COP9 SIGNALOSOME COMPLEX SUBUNIT 4"/>
    <property type="match status" value="1"/>
</dbReference>
<dbReference type="Gene3D" id="1.10.10.10">
    <property type="entry name" value="Winged helix-like DNA-binding domain superfamily/Winged helix DNA-binding domain"/>
    <property type="match status" value="1"/>
</dbReference>
<organism evidence="13">
    <name type="scientific">Hymenolepis diminuta</name>
    <name type="common">Rat tapeworm</name>
    <dbReference type="NCBI Taxonomy" id="6216"/>
    <lineage>
        <taxon>Eukaryota</taxon>
        <taxon>Metazoa</taxon>
        <taxon>Spiralia</taxon>
        <taxon>Lophotrochozoa</taxon>
        <taxon>Platyhelminthes</taxon>
        <taxon>Cestoda</taxon>
        <taxon>Eucestoda</taxon>
        <taxon>Cyclophyllidea</taxon>
        <taxon>Hymenolepididae</taxon>
        <taxon>Hymenolepis</taxon>
    </lineage>
</organism>
<sequence length="419" mass="48114">MIVDTEIEIRMVEILNSKEVNEALDSFNVVLAQISDLPPNYFTEVAATFADMISQGSVTLVVSRRIGRRLTEFVDSFSDDNLVIETLQEMLYRLQPRAIAFEYELAYLRDRLAQRLMKVGKVKEAVEMLRAIPVDSHARGYSDEYKLQICARLTECLTILKDFECIENVLNQVSKMLPSCTDEDLKMKFKIAQALLLDSKQKFLEAGQRYIELSIRFRGVSTETQRTEFLEHALISTILGGASQQRARLLTFLYRDDRCRALKAYPVLEKMYNQRLISRECIGSLRPLIIQYYADLFGGENGQKLDAVLERVVVEHNMIAASKVYCNITLKNLAELLEIETDQAESIAAQMIEEERLDALIDQIDGLIFFERDNVNTVTSSIRTQNLWTSLNQILENIEADHPKWIAERTENGRVRENC</sequence>
<protein>
    <recommendedName>
        <fullName evidence="4">COP9 signalosome complex subunit 4</fullName>
    </recommendedName>
</protein>
<keyword evidence="5" id="KW-0963">Cytoplasm</keyword>
<evidence type="ECO:0000256" key="3">
    <source>
        <dbReference type="ARBA" id="ARBA00010417"/>
    </source>
</evidence>
<evidence type="ECO:0000256" key="5">
    <source>
        <dbReference type="ARBA" id="ARBA00022490"/>
    </source>
</evidence>
<evidence type="ECO:0000313" key="12">
    <source>
        <dbReference type="Proteomes" id="UP000321570"/>
    </source>
</evidence>
<comment type="subcellular location">
    <subcellularLocation>
        <location evidence="2">Cytoplasm</location>
    </subcellularLocation>
    <subcellularLocation>
        <location evidence="1">Nucleus</location>
    </subcellularLocation>
</comment>
<dbReference type="SMART" id="SM00088">
    <property type="entry name" value="PINT"/>
    <property type="match status" value="1"/>
</dbReference>
<dbReference type="Pfam" id="PF22241">
    <property type="entry name" value="PSMD12-CSN4_N"/>
    <property type="match status" value="1"/>
</dbReference>
<evidence type="ECO:0000256" key="2">
    <source>
        <dbReference type="ARBA" id="ARBA00004496"/>
    </source>
</evidence>
<keyword evidence="12" id="KW-1185">Reference proteome</keyword>
<feature type="domain" description="PCI" evidence="8">
    <location>
        <begin position="185"/>
        <end position="375"/>
    </location>
</feature>
<dbReference type="InterPro" id="IPR040134">
    <property type="entry name" value="PSMD12/CSN4"/>
</dbReference>
<evidence type="ECO:0000313" key="9">
    <source>
        <dbReference type="EMBL" id="VDL63653.1"/>
    </source>
</evidence>
<dbReference type="WBParaSite" id="HDID_0001062201-mRNA-1">
    <property type="protein sequence ID" value="HDID_0001062201-mRNA-1"/>
    <property type="gene ID" value="HDID_0001062201"/>
</dbReference>
<dbReference type="EMBL" id="UYSG01011800">
    <property type="protein sequence ID" value="VDL63653.1"/>
    <property type="molecule type" value="Genomic_DNA"/>
</dbReference>
<reference evidence="13" key="1">
    <citation type="submission" date="2017-02" db="UniProtKB">
        <authorList>
            <consortium name="WormBaseParasite"/>
        </authorList>
    </citation>
    <scope>IDENTIFICATION</scope>
</reference>
<evidence type="ECO:0000313" key="13">
    <source>
        <dbReference type="WBParaSite" id="HDID_0001062201-mRNA-1"/>
    </source>
</evidence>
<evidence type="ECO:0000256" key="1">
    <source>
        <dbReference type="ARBA" id="ARBA00004123"/>
    </source>
</evidence>
<accession>A0A0R3SXX7</accession>
<dbReference type="STRING" id="6216.A0A0R3SXX7"/>
<dbReference type="AlphaFoldDB" id="A0A0R3SXX7"/>
<evidence type="ECO:0000259" key="8">
    <source>
        <dbReference type="PROSITE" id="PS50250"/>
    </source>
</evidence>
<evidence type="ECO:0000256" key="7">
    <source>
        <dbReference type="ARBA" id="ARBA00023242"/>
    </source>
</evidence>
<dbReference type="EMBL" id="CABIJS010000709">
    <property type="protein sequence ID" value="VUZ57046.1"/>
    <property type="molecule type" value="Genomic_DNA"/>
</dbReference>
<dbReference type="Pfam" id="PF01399">
    <property type="entry name" value="PCI"/>
    <property type="match status" value="1"/>
</dbReference>
<dbReference type="GO" id="GO:0008180">
    <property type="term" value="C:COP9 signalosome"/>
    <property type="evidence" value="ECO:0007669"/>
    <property type="project" value="UniProtKB-KW"/>
</dbReference>
<keyword evidence="6" id="KW-0736">Signalosome</keyword>
<comment type="similarity">
    <text evidence="3">Belongs to the CSN4 family.</text>
</comment>